<name>A0A1F6WYS8_9BACT</name>
<dbReference type="EMBL" id="MFUP01000016">
    <property type="protein sequence ID" value="OGI87032.1"/>
    <property type="molecule type" value="Genomic_DNA"/>
</dbReference>
<sequence>MKKIIWFLVILLIILFVFLVGTGKLSNVLNKKSNEIEPVSQETISYDEYSRGNLIINGLTIPVIIANDTEKHIKGLSNRLLLPEDEGMFFVFEEPAEYMFWMKDMQFPLDIIWFSKDLEIIHLESNLPPETYPDYFGPKKDSMYVLEVKAGFGTKNNLKIGDKAEFLP</sequence>
<dbReference type="AlphaFoldDB" id="A0A1F6WYS8"/>
<organism evidence="1 2">
    <name type="scientific">Candidatus Nomurabacteria bacterium RIFCSPLOWO2_01_FULL_33_24</name>
    <dbReference type="NCBI Taxonomy" id="1801765"/>
    <lineage>
        <taxon>Bacteria</taxon>
        <taxon>Candidatus Nomuraibacteriota</taxon>
    </lineage>
</organism>
<dbReference type="InterPro" id="IPR038695">
    <property type="entry name" value="Saro_0823-like_sf"/>
</dbReference>
<dbReference type="Gene3D" id="2.60.120.1140">
    <property type="entry name" value="Protein of unknown function DUF192"/>
    <property type="match status" value="1"/>
</dbReference>
<proteinExistence type="predicted"/>
<protein>
    <recommendedName>
        <fullName evidence="3">DUF192 domain-containing protein</fullName>
    </recommendedName>
</protein>
<accession>A0A1F6WYS8</accession>
<dbReference type="Pfam" id="PF02643">
    <property type="entry name" value="DUF192"/>
    <property type="match status" value="1"/>
</dbReference>
<reference evidence="1 2" key="1">
    <citation type="journal article" date="2016" name="Nat. Commun.">
        <title>Thousands of microbial genomes shed light on interconnected biogeochemical processes in an aquifer system.</title>
        <authorList>
            <person name="Anantharaman K."/>
            <person name="Brown C.T."/>
            <person name="Hug L.A."/>
            <person name="Sharon I."/>
            <person name="Castelle C.J."/>
            <person name="Probst A.J."/>
            <person name="Thomas B.C."/>
            <person name="Singh A."/>
            <person name="Wilkins M.J."/>
            <person name="Karaoz U."/>
            <person name="Brodie E.L."/>
            <person name="Williams K.H."/>
            <person name="Hubbard S.S."/>
            <person name="Banfield J.F."/>
        </authorList>
    </citation>
    <scope>NUCLEOTIDE SEQUENCE [LARGE SCALE GENOMIC DNA]</scope>
</reference>
<evidence type="ECO:0000313" key="2">
    <source>
        <dbReference type="Proteomes" id="UP000185809"/>
    </source>
</evidence>
<comment type="caution">
    <text evidence="1">The sequence shown here is derived from an EMBL/GenBank/DDBJ whole genome shotgun (WGS) entry which is preliminary data.</text>
</comment>
<dbReference type="PANTHER" id="PTHR37953:SF1">
    <property type="entry name" value="UPF0127 PROTEIN MJ1496"/>
    <property type="match status" value="1"/>
</dbReference>
<dbReference type="Proteomes" id="UP000185809">
    <property type="component" value="Unassembled WGS sequence"/>
</dbReference>
<evidence type="ECO:0008006" key="3">
    <source>
        <dbReference type="Google" id="ProtNLM"/>
    </source>
</evidence>
<dbReference type="PANTHER" id="PTHR37953">
    <property type="entry name" value="UPF0127 PROTEIN MJ1496"/>
    <property type="match status" value="1"/>
</dbReference>
<evidence type="ECO:0000313" key="1">
    <source>
        <dbReference type="EMBL" id="OGI87032.1"/>
    </source>
</evidence>
<dbReference type="InterPro" id="IPR003795">
    <property type="entry name" value="DUF192"/>
</dbReference>
<gene>
    <name evidence="1" type="ORF">A2995_00490</name>
</gene>